<dbReference type="WBParaSite" id="ECPE_0001277601-mRNA-1">
    <property type="protein sequence ID" value="ECPE_0001277601-mRNA-1"/>
    <property type="gene ID" value="ECPE_0001277601"/>
</dbReference>
<accession>A0A183B0K5</accession>
<dbReference type="GO" id="GO:0051016">
    <property type="term" value="P:barbed-end actin filament capping"/>
    <property type="evidence" value="ECO:0007669"/>
    <property type="project" value="TreeGrafter"/>
</dbReference>
<protein>
    <submittedName>
        <fullName evidence="2">Gelsolin-like domain-containing protein</fullName>
    </submittedName>
</protein>
<evidence type="ECO:0000259" key="1">
    <source>
        <dbReference type="Pfam" id="PF00626"/>
    </source>
</evidence>
<dbReference type="SUPFAM" id="SSF55753">
    <property type="entry name" value="Actin depolymerizing proteins"/>
    <property type="match status" value="2"/>
</dbReference>
<dbReference type="PANTHER" id="PTHR11977:SF45">
    <property type="entry name" value="SUPERVILLIN"/>
    <property type="match status" value="1"/>
</dbReference>
<dbReference type="AlphaFoldDB" id="A0A183B0K5"/>
<dbReference type="GO" id="GO:0008154">
    <property type="term" value="P:actin polymerization or depolymerization"/>
    <property type="evidence" value="ECO:0007669"/>
    <property type="project" value="TreeGrafter"/>
</dbReference>
<dbReference type="Pfam" id="PF00626">
    <property type="entry name" value="Gelsolin"/>
    <property type="match status" value="1"/>
</dbReference>
<feature type="domain" description="Gelsolin-like" evidence="1">
    <location>
        <begin position="48"/>
        <end position="132"/>
    </location>
</feature>
<dbReference type="GO" id="GO:0051015">
    <property type="term" value="F:actin filament binding"/>
    <property type="evidence" value="ECO:0007669"/>
    <property type="project" value="InterPro"/>
</dbReference>
<dbReference type="SMART" id="SM00262">
    <property type="entry name" value="GEL"/>
    <property type="match status" value="1"/>
</dbReference>
<dbReference type="Gene3D" id="3.40.20.10">
    <property type="entry name" value="Severin"/>
    <property type="match status" value="2"/>
</dbReference>
<organism evidence="2">
    <name type="scientific">Echinostoma caproni</name>
    <dbReference type="NCBI Taxonomy" id="27848"/>
    <lineage>
        <taxon>Eukaryota</taxon>
        <taxon>Metazoa</taxon>
        <taxon>Spiralia</taxon>
        <taxon>Lophotrochozoa</taxon>
        <taxon>Platyhelminthes</taxon>
        <taxon>Trematoda</taxon>
        <taxon>Digenea</taxon>
        <taxon>Plagiorchiida</taxon>
        <taxon>Echinostomata</taxon>
        <taxon>Echinostomatoidea</taxon>
        <taxon>Echinostomatidae</taxon>
        <taxon>Echinostoma</taxon>
    </lineage>
</organism>
<reference evidence="2" key="1">
    <citation type="submission" date="2016-06" db="UniProtKB">
        <authorList>
            <consortium name="WormBaseParasite"/>
        </authorList>
    </citation>
    <scope>IDENTIFICATION</scope>
</reference>
<evidence type="ECO:0000313" key="2">
    <source>
        <dbReference type="WBParaSite" id="ECPE_0001277601-mRNA-1"/>
    </source>
</evidence>
<dbReference type="InterPro" id="IPR029006">
    <property type="entry name" value="ADF-H/Gelsolin-like_dom_sf"/>
</dbReference>
<proteinExistence type="predicted"/>
<dbReference type="GO" id="GO:0015629">
    <property type="term" value="C:actin cytoskeleton"/>
    <property type="evidence" value="ECO:0007669"/>
    <property type="project" value="TreeGrafter"/>
</dbReference>
<dbReference type="GO" id="GO:0051014">
    <property type="term" value="P:actin filament severing"/>
    <property type="evidence" value="ECO:0007669"/>
    <property type="project" value="TreeGrafter"/>
</dbReference>
<dbReference type="GO" id="GO:0005737">
    <property type="term" value="C:cytoplasm"/>
    <property type="evidence" value="ECO:0007669"/>
    <property type="project" value="TreeGrafter"/>
</dbReference>
<dbReference type="InterPro" id="IPR007123">
    <property type="entry name" value="Gelsolin-like_dom"/>
</dbReference>
<dbReference type="GO" id="GO:0005546">
    <property type="term" value="F:phosphatidylinositol-4,5-bisphosphate binding"/>
    <property type="evidence" value="ECO:0007669"/>
    <property type="project" value="TreeGrafter"/>
</dbReference>
<sequence>LLTLEGRFIGRGGEGCRYEDGIMRRFSVQSGPIRVWHISEFMRTELSASSHGQFHQGDTYVIRWPFKVIYVGLRDIPSRASDASREQCVYFFWHGSQSKITEKGASAVMTIELDEERCPQIRVTEGKEPPAFCRLFDGRMAVHMGRRLMNSTSSPTVIPNTPRVRLFLVRGEVPSEGYLLEVPAQLSSLRSQGVFLALQYGNGNENGSHLSGSMLQKAWIWCGLVASETCKRVARYIMDRLKDR</sequence>
<dbReference type="PANTHER" id="PTHR11977">
    <property type="entry name" value="VILLIN"/>
    <property type="match status" value="1"/>
</dbReference>
<dbReference type="InterPro" id="IPR007122">
    <property type="entry name" value="Villin/Gelsolin"/>
</dbReference>
<name>A0A183B0K5_9TREM</name>